<organism evidence="2 3">
    <name type="scientific">Actinoplanes xinjiangensis</name>
    <dbReference type="NCBI Taxonomy" id="512350"/>
    <lineage>
        <taxon>Bacteria</taxon>
        <taxon>Bacillati</taxon>
        <taxon>Actinomycetota</taxon>
        <taxon>Actinomycetes</taxon>
        <taxon>Micromonosporales</taxon>
        <taxon>Micromonosporaceae</taxon>
        <taxon>Actinoplanes</taxon>
    </lineage>
</organism>
<feature type="region of interest" description="Disordered" evidence="1">
    <location>
        <begin position="14"/>
        <end position="82"/>
    </location>
</feature>
<evidence type="ECO:0000313" key="2">
    <source>
        <dbReference type="EMBL" id="PWK40482.1"/>
    </source>
</evidence>
<keyword evidence="3" id="KW-1185">Reference proteome</keyword>
<sequence length="145" mass="14296">MFVALGVLAVSGCWSEPSAVPPTGSASAGTGPSATSPAPTSPSPTGPSSTSPAPTEDATRASPPSTGEVPGGLPHGRRPVTGVVERSGDCTLLRVGGRYWELTGTLAGTLTDRSTVTVTGQVTTATGCAGKEVVRAIVVTAVLPR</sequence>
<reference evidence="2 3" key="1">
    <citation type="submission" date="2018-05" db="EMBL/GenBank/DDBJ databases">
        <title>Genomic Encyclopedia of Archaeal and Bacterial Type Strains, Phase II (KMG-II): from individual species to whole genera.</title>
        <authorList>
            <person name="Goeker M."/>
        </authorList>
    </citation>
    <scope>NUCLEOTIDE SEQUENCE [LARGE SCALE GENOMIC DNA]</scope>
    <source>
        <strain evidence="2 3">DSM 45184</strain>
    </source>
</reference>
<proteinExistence type="predicted"/>
<name>A0A316F7S2_9ACTN</name>
<evidence type="ECO:0000256" key="1">
    <source>
        <dbReference type="SAM" id="MobiDB-lite"/>
    </source>
</evidence>
<feature type="compositionally biased region" description="Low complexity" evidence="1">
    <location>
        <begin position="46"/>
        <end position="55"/>
    </location>
</feature>
<dbReference type="AlphaFoldDB" id="A0A316F7S2"/>
<protein>
    <submittedName>
        <fullName evidence="2">Uncharacterized protein</fullName>
    </submittedName>
</protein>
<evidence type="ECO:0000313" key="3">
    <source>
        <dbReference type="Proteomes" id="UP000245697"/>
    </source>
</evidence>
<accession>A0A316F7S2</accession>
<dbReference type="Proteomes" id="UP000245697">
    <property type="component" value="Unassembled WGS sequence"/>
</dbReference>
<comment type="caution">
    <text evidence="2">The sequence shown here is derived from an EMBL/GenBank/DDBJ whole genome shotgun (WGS) entry which is preliminary data.</text>
</comment>
<feature type="compositionally biased region" description="Low complexity" evidence="1">
    <location>
        <begin position="21"/>
        <end position="38"/>
    </location>
</feature>
<gene>
    <name evidence="2" type="ORF">BC793_11990</name>
</gene>
<dbReference type="EMBL" id="QGGR01000019">
    <property type="protein sequence ID" value="PWK40482.1"/>
    <property type="molecule type" value="Genomic_DNA"/>
</dbReference>